<gene>
    <name evidence="11" type="ORF">BHQ10_001882</name>
</gene>
<dbReference type="STRING" id="1196081.A0A364KQP3"/>
<evidence type="ECO:0000256" key="2">
    <source>
        <dbReference type="ARBA" id="ARBA00012759"/>
    </source>
</evidence>
<feature type="domain" description="DUF3645" evidence="9">
    <location>
        <begin position="2362"/>
        <end position="2394"/>
    </location>
</feature>
<evidence type="ECO:0000256" key="6">
    <source>
        <dbReference type="ARBA" id="ARBA00022807"/>
    </source>
</evidence>
<dbReference type="GeneID" id="63791099"/>
<keyword evidence="12" id="KW-1185">Reference proteome</keyword>
<keyword evidence="5" id="KW-0378">Hydrolase</keyword>
<dbReference type="InterPro" id="IPR022099">
    <property type="entry name" value="DUF3638"/>
</dbReference>
<dbReference type="GO" id="GO:0006508">
    <property type="term" value="P:proteolysis"/>
    <property type="evidence" value="ECO:0007669"/>
    <property type="project" value="UniProtKB-KW"/>
</dbReference>
<dbReference type="Proteomes" id="UP000249363">
    <property type="component" value="Unassembled WGS sequence"/>
</dbReference>
<proteinExistence type="predicted"/>
<evidence type="ECO:0000313" key="12">
    <source>
        <dbReference type="Proteomes" id="UP000249363"/>
    </source>
</evidence>
<keyword evidence="3" id="KW-0645">Protease</keyword>
<accession>A0A364KQP3</accession>
<evidence type="ECO:0000313" key="11">
    <source>
        <dbReference type="EMBL" id="RAO65870.1"/>
    </source>
</evidence>
<evidence type="ECO:0000256" key="4">
    <source>
        <dbReference type="ARBA" id="ARBA00022786"/>
    </source>
</evidence>
<dbReference type="Pfam" id="PF20255">
    <property type="entry name" value="DUF6606"/>
    <property type="match status" value="1"/>
</dbReference>
<keyword evidence="6" id="KW-0788">Thiol protease</keyword>
<dbReference type="Pfam" id="PF12359">
    <property type="entry name" value="DUF3645"/>
    <property type="match status" value="1"/>
</dbReference>
<comment type="catalytic activity">
    <reaction evidence="1">
        <text>Thiol-dependent hydrolysis of ester, thioester, amide, peptide and isopeptide bonds formed by the C-terminal Gly of ubiquitin (a 76-residue protein attached to proteins as an intracellular targeting signal).</text>
        <dbReference type="EC" id="3.4.19.12"/>
    </reaction>
</comment>
<feature type="compositionally biased region" description="Polar residues" evidence="7">
    <location>
        <begin position="3202"/>
        <end position="3217"/>
    </location>
</feature>
<dbReference type="GO" id="GO:0004843">
    <property type="term" value="F:cysteine-type deubiquitinase activity"/>
    <property type="evidence" value="ECO:0007669"/>
    <property type="project" value="UniProtKB-EC"/>
</dbReference>
<feature type="region of interest" description="Disordered" evidence="7">
    <location>
        <begin position="3193"/>
        <end position="3217"/>
    </location>
</feature>
<evidence type="ECO:0000256" key="1">
    <source>
        <dbReference type="ARBA" id="ARBA00000707"/>
    </source>
</evidence>
<dbReference type="InterPro" id="IPR046541">
    <property type="entry name" value="DUF6606"/>
</dbReference>
<dbReference type="InterPro" id="IPR022105">
    <property type="entry name" value="DUF3645"/>
</dbReference>
<evidence type="ECO:0000259" key="8">
    <source>
        <dbReference type="Pfam" id="PF12340"/>
    </source>
</evidence>
<name>A0A364KQP3_TALAM</name>
<dbReference type="PANTHER" id="PTHR13367">
    <property type="entry name" value="UBIQUITIN THIOESTERASE"/>
    <property type="match status" value="1"/>
</dbReference>
<sequence length="3217" mass="366828">MTNNSSTLELTFNHLAFPPKLPGTRDPKVELVERDILTRLRTAVHTTKAYSSNNDAMSVWESLEGSLEICQFVNENGFINREALESTLRSLNPDHTLILHVTQQNAGLIIRSSGEDFIFESFEASPSAEQTLAAKGAMQWDFPTVAVSLPRQDLVSPQFQENLTYFLEGASLDAVDEFTAKTHKAGIAISEPRDTTHPALITDFLMTLLEVNGTRANLPLLRKRVKDDVCWDNAELPWRRSPFWLILRVAVQRSLYLAFGEQEGRPRYKFLLCVLMSQLLTDCVQASFNPELCNFLRAKLCRRLAKLETEKLHGNSSVVHTYSELFESIGPICRKAIDMTTTSIEKQWVAFKAQSLRKIPSLPPFADEDDLHLTLPNSGSYLRGVLNQSYYRPPANPSIIDAATLGASTSKATTEFYSSLLARYNKLQDWENQFETTTAEVPQSQSECSKKCQSLAKYLLSYLEAVGDAYDGNSEQMSIFILNVFETWVYMDQCALKVHPLLSQYHPFFEPGMLDVLLLTRLHDMKRLQAIQEYISKRCTQAERLLDIFADPQQGYFADQIFTLGETGTITKLDALHAIIETASGLSRATKEGELQKTNDEYKNRTENMMRHSCTQRRNPDGTHDIRGCTHCWHVRSRRRLKIEVHEDFLPSEDVKRKNNLIHKRAILFELDTPPAFSAYRTATWEIIQRLSCPIPQNSSIAPEMLLKDYPQLKTYYHDSGNFSLASTTKSFLGTHYNFRFLPTTLAKVLMPFGPTFYSYYDSGRKIWAKSVQRPLSLAHHFALRLPKEFPFSTLYSSADFAADGNGPSSYDTIASIAECPSDLTVHEYTAHQSLVSGKHRRWLSILIELGSSNVNFSLQDTMILFQHLILQAGPMMEHDDLRTVNAVFRDVIFCRKLLDQIEQHIKAISQNWRENYYMETLLTLVIRVCTLGHKLVLPRAQSLLTSIRNITLTWINTLRHEMRTTQEHDVAERSARYGFLAALLCRRTFYLAAYDGTPMDQEHFKAFVEATLAMQENLVVDVTRFTDATLNMLIRDIKMTYRMKSAIRHSVHQHPLGLQSAIDTVWPNAASEARQYGAWKPLDAPYEWWVTSTVSSTENTISQVVHYHLLEGHLLIDGRALGKLPPAIRDSTTLKELFGNQRLVAFPSNVYGMSYVLGIQQDNHDIHLGFRGSDLVVQARKGRDTKEFVPSHVFGSGFKLDLPRSLIDDIVHWVDLRSGILEARRRPKIWRNTMGNWNIDLRTYRARRHKSTLVNPQSRIFGLISQIFRDFVPAPMLTVYQPLKGTLVVEIKSMDLMFRVNRQKLLHCEQLGSEIDPNQDPGTFYGLRSMIVLRDASNPSQRSLLTTLGPVKYRRSGVHVEVYMENDGRYAKYSIDSTLGRLHCPPEPRLLYTKAQLHAYTSFVVPDPLTGHNGTEEALHCLQSSSCQPWNPLIPPLVAILQTIAELSPTRSYYPKDLRKQQSVSWNPNLTTTIQHDAYRSVIDSIVKKSERLWLFHAKVAESEIKATEAPPTLLCERSYWRRSIYERLESLDLPTSIDDFIYNVRGKWRQPWRASNTREIVSLLRHKPESLPTTHGLKDIMRTWPLIGGYENSFAPRVVGDWLGADLAQEWGGLVKICGDKSREGYSIMFILGLMAFADGANMEILRTLSAFSILQDLKALNLPNVSSLSGPRMDQAPLLEELISLIRPFCEVYKNPISSRGKRSRKDIQSHEDARQAHELKCSEASTSFAKHLLRQWPNRDPSADEFSEGILNKYGALDAVVPYWHTFHDALQFSKHISEVQTILDRHHAKRSLEGPMAILSDVEVYGSQKKQNAVIPHLFQLLSNRHGKVSPVAEHLIDNIHRINHRSAGSDAKRGTNQKPVTNAEIRELEKIVTTHFVHSDSYVQSSYGRDLTRSIDAFKRLQPESSPEASLNLENEIMSARKSMRLHHNIIQDQIQDARYTWLSQANLWPSLSPISILEHLRSHNSFKLQSSTKKELVDYATSISKVQHLRRMENATLKRDRKRLNAEQGNRGYINWVPGDFPDWLLLEIDANIHIRKDQVNVALEMISPTSGSNSVLQMNMGQGKTSVIMPMVACVLANREMLTRLLVPDALLSQTAQILQSRLGGLVGREITHIPFSRRTPTTENHIQEYRRLHEEMLHSGGIILTIPEHVLSFKLCGLQRISDGKIPEAKQMVAIQGWMNEVCRDILDECDFTLATKTQLVYPSGTLLNVDGHPDRWKVTEFILDLIAHHLRDLAQQYPRSIDVVERGESAFPITHILRKDVEQALIQKIVDDICASRTPILSLWEYTFEQRRAIRTFISQEEIEETTIRIVNKTLADTPVFRKIVYLIRGLLVHGILLLCLKKRWNVQYGLHPRRDPVAVPFHAKGVPSEQAEWGHPDVAILFTCLAFYYQGLDQKQLRQSLQLVLKSDDPATEYDQWTQASTSLPEALRHWNIINIDDEGQVAEIWRHLRFATVVVNHFLNHFVFPAHAKQFSIKLQASGWDVPLFSFDRENTSKGSRRPGVTTGFSGTNDSRNLLPLTIKQHDLPGLLHTNAEVLTYLLQERNRGYVLATNRDGRRFSEHQLLEHLNNMKIRVLIDAGAFILEMDNRTLVKEWLQLDYSAHAAVYFGSDNKAWVQYRAGKIAPLLATPFADNLDGCLVYLDQAHTRGTDLLLPVKAKGALTLGPNQTKDHTVQAAMRLRQLGTTQSIAYIVPPEVHQSIQDVCNKRTRDLFDSSDVVTWLLHQTCNNIEELQPLYLSQGKDFCNRMQAAKTYKDFLVNRFHQEAFMEVLQQPEQQNLEQLYRPGISPSSEISQSNLGLTGQLVAFQKDLRKRQLASKDAFSYAKSSALEEVEQEREVAFQVEEEREVQRPSRMRALQFAGLHKTIREFVTTGALFGQEGYTKATTVLERTKVGTKYGNHISRLLGHLYVSTEFLRTVRTKDKDILDNYTRPVNWILWSEVSRIAMVIIPEEAEEVIPMLRAAWGSPVHLLLYAAPVTRKMLQFDALTYYASPNLPFMWKPPTWLPFELAILSGRLYFNFSDYEALLQSINAAEQDEDRPSSSSDDQASAKNVLAFLNEWLAIRRQGQDITHTPMGYVCQGRKLRSDHPFFVQRSEQVDLASGFIASYQTGVNEEEEDDFFDDDDEIEGSVGGDSCKEEENEVAVKEEEDDDVKGVQDGDVKGIQVEYLKREQDEKVMKEEVNEVTEEDNMSVTMDTSSEPSIVYS</sequence>
<evidence type="ECO:0000259" key="10">
    <source>
        <dbReference type="Pfam" id="PF20255"/>
    </source>
</evidence>
<dbReference type="PANTHER" id="PTHR13367:SF33">
    <property type="entry name" value="P-LOOP CONTAINING NUCLEOSIDE TRIPHOSPHATE HYDROLASE PROTEIN"/>
    <property type="match status" value="1"/>
</dbReference>
<feature type="domain" description="DUF3638" evidence="8">
    <location>
        <begin position="2022"/>
        <end position="2243"/>
    </location>
</feature>
<evidence type="ECO:0000256" key="3">
    <source>
        <dbReference type="ARBA" id="ARBA00022670"/>
    </source>
</evidence>
<dbReference type="EC" id="3.4.19.12" evidence="2"/>
<keyword evidence="4" id="KW-0833">Ubl conjugation pathway</keyword>
<dbReference type="OrthoDB" id="3182339at2759"/>
<evidence type="ECO:0000259" key="9">
    <source>
        <dbReference type="Pfam" id="PF12359"/>
    </source>
</evidence>
<dbReference type="RefSeq" id="XP_040730387.1">
    <property type="nucleotide sequence ID" value="XM_040873967.1"/>
</dbReference>
<dbReference type="Pfam" id="PF12340">
    <property type="entry name" value="DUF3638"/>
    <property type="match status" value="1"/>
</dbReference>
<organism evidence="11 12">
    <name type="scientific">Talaromyces amestolkiae</name>
    <dbReference type="NCBI Taxonomy" id="1196081"/>
    <lineage>
        <taxon>Eukaryota</taxon>
        <taxon>Fungi</taxon>
        <taxon>Dikarya</taxon>
        <taxon>Ascomycota</taxon>
        <taxon>Pezizomycotina</taxon>
        <taxon>Eurotiomycetes</taxon>
        <taxon>Eurotiomycetidae</taxon>
        <taxon>Eurotiales</taxon>
        <taxon>Trichocomaceae</taxon>
        <taxon>Talaromyces</taxon>
        <taxon>Talaromyces sect. Talaromyces</taxon>
    </lineage>
</organism>
<evidence type="ECO:0000256" key="5">
    <source>
        <dbReference type="ARBA" id="ARBA00022801"/>
    </source>
</evidence>
<protein>
    <recommendedName>
        <fullName evidence="2">ubiquitinyl hydrolase 1</fullName>
        <ecNumber evidence="2">3.4.19.12</ecNumber>
    </recommendedName>
</protein>
<reference evidence="11 12" key="1">
    <citation type="journal article" date="2017" name="Biotechnol. Biofuels">
        <title>Differential beta-glucosidase expression as a function of carbon source availability in Talaromyces amestolkiae: a genomic and proteomic approach.</title>
        <authorList>
            <person name="de Eugenio L.I."/>
            <person name="Mendez-Liter J.A."/>
            <person name="Nieto-Dominguez M."/>
            <person name="Alonso L."/>
            <person name="Gil-Munoz J."/>
            <person name="Barriuso J."/>
            <person name="Prieto A."/>
            <person name="Martinez M.J."/>
        </authorList>
    </citation>
    <scope>NUCLEOTIDE SEQUENCE [LARGE SCALE GENOMIC DNA]</scope>
    <source>
        <strain evidence="11 12">CIB</strain>
    </source>
</reference>
<evidence type="ECO:0000256" key="7">
    <source>
        <dbReference type="SAM" id="MobiDB-lite"/>
    </source>
</evidence>
<comment type="caution">
    <text evidence="11">The sequence shown here is derived from an EMBL/GenBank/DDBJ whole genome shotgun (WGS) entry which is preliminary data.</text>
</comment>
<dbReference type="InterPro" id="IPR051346">
    <property type="entry name" value="OTU_Deubiquitinase"/>
</dbReference>
<feature type="domain" description="DUF6606" evidence="10">
    <location>
        <begin position="12"/>
        <end position="280"/>
    </location>
</feature>
<dbReference type="EMBL" id="MIKG01000002">
    <property type="protein sequence ID" value="RAO65870.1"/>
    <property type="molecule type" value="Genomic_DNA"/>
</dbReference>